<comment type="caution">
    <text evidence="1">The sequence shown here is derived from an EMBL/GenBank/DDBJ whole genome shotgun (WGS) entry which is preliminary data.</text>
</comment>
<protein>
    <submittedName>
        <fullName evidence="1">Uncharacterized protein</fullName>
    </submittedName>
</protein>
<proteinExistence type="predicted"/>
<evidence type="ECO:0000313" key="1">
    <source>
        <dbReference type="EMBL" id="KAK7511383.1"/>
    </source>
</evidence>
<gene>
    <name evidence="1" type="ORF">IWZ03DRAFT_362774</name>
</gene>
<dbReference type="Proteomes" id="UP001363622">
    <property type="component" value="Unassembled WGS sequence"/>
</dbReference>
<evidence type="ECO:0000313" key="2">
    <source>
        <dbReference type="Proteomes" id="UP001363622"/>
    </source>
</evidence>
<dbReference type="EMBL" id="JBBPHU010000012">
    <property type="protein sequence ID" value="KAK7511383.1"/>
    <property type="molecule type" value="Genomic_DNA"/>
</dbReference>
<keyword evidence="2" id="KW-1185">Reference proteome</keyword>
<name>A0ABR1KDN0_9PEZI</name>
<sequence length="325" mass="37008">MSTSASATGNTHYYAEFEALVTYAESKPELPHERLEHVVHQAAEALDKIRTENPHHFSSIMTRGIHTFYDGRAVTYNRVWAELFLRNECAETSKEWRTFYSRLFKLHKTHRSTTISSGQKNVVDELLSFVERTRGISQAQRRRVLDQAAIALYNTTQETPRSRIVTQLGGTSSFASLRCAASSASDGARLTNQQVNNRSSLLYRKQPRISLSTPASQSLIMSGNDSIHVNDLWDALNHSQIDQCLEIIHHSSISAAYRRQLLTLTARALHSIGRPTPHQGTDENLWAQLAERHADPDTSEAWNDRWFLLTMMRYFIVMGWIPDSH</sequence>
<organism evidence="1 2">
    <name type="scientific">Phyllosticta citriasiana</name>
    <dbReference type="NCBI Taxonomy" id="595635"/>
    <lineage>
        <taxon>Eukaryota</taxon>
        <taxon>Fungi</taxon>
        <taxon>Dikarya</taxon>
        <taxon>Ascomycota</taxon>
        <taxon>Pezizomycotina</taxon>
        <taxon>Dothideomycetes</taxon>
        <taxon>Dothideomycetes incertae sedis</taxon>
        <taxon>Botryosphaeriales</taxon>
        <taxon>Phyllostictaceae</taxon>
        <taxon>Phyllosticta</taxon>
    </lineage>
</organism>
<reference evidence="1 2" key="1">
    <citation type="submission" date="2024-04" db="EMBL/GenBank/DDBJ databases">
        <title>Phyllosticta paracitricarpa is synonymous to the EU quarantine fungus P. citricarpa based on phylogenomic analyses.</title>
        <authorList>
            <consortium name="Lawrence Berkeley National Laboratory"/>
            <person name="Van Ingen-Buijs V.A."/>
            <person name="Van Westerhoven A.C."/>
            <person name="Haridas S."/>
            <person name="Skiadas P."/>
            <person name="Martin F."/>
            <person name="Groenewald J.Z."/>
            <person name="Crous P.W."/>
            <person name="Seidl M.F."/>
        </authorList>
    </citation>
    <scope>NUCLEOTIDE SEQUENCE [LARGE SCALE GENOMIC DNA]</scope>
    <source>
        <strain evidence="1 2">CBS 123371</strain>
    </source>
</reference>
<accession>A0ABR1KDN0</accession>